<dbReference type="AlphaFoldDB" id="A0A8J1UVZ7"/>
<dbReference type="Proteomes" id="UP000749559">
    <property type="component" value="Unassembled WGS sequence"/>
</dbReference>
<proteinExistence type="predicted"/>
<keyword evidence="2" id="KW-1185">Reference proteome</keyword>
<gene>
    <name evidence="1" type="ORF">OFUS_LOCUS5736</name>
</gene>
<dbReference type="EMBL" id="CAIIXF020000003">
    <property type="protein sequence ID" value="CAH1778874.1"/>
    <property type="molecule type" value="Genomic_DNA"/>
</dbReference>
<organism evidence="1 2">
    <name type="scientific">Owenia fusiformis</name>
    <name type="common">Polychaete worm</name>
    <dbReference type="NCBI Taxonomy" id="6347"/>
    <lineage>
        <taxon>Eukaryota</taxon>
        <taxon>Metazoa</taxon>
        <taxon>Spiralia</taxon>
        <taxon>Lophotrochozoa</taxon>
        <taxon>Annelida</taxon>
        <taxon>Polychaeta</taxon>
        <taxon>Sedentaria</taxon>
        <taxon>Canalipalpata</taxon>
        <taxon>Sabellida</taxon>
        <taxon>Oweniida</taxon>
        <taxon>Oweniidae</taxon>
        <taxon>Owenia</taxon>
    </lineage>
</organism>
<sequence>MATIEEGMALPCENGVKNKFLWKWLDEKGDEDVIHRLWLRKVDEPGVCLCTVCGKKMKYGTSGKKILYQHSKDKHHKQKLREINIVAPLPGFSLPVHGTPTPRLSDGNTLKPNSLDRIADVKIKTVSFISEHDLPFTIAPDLIKYAQNLAGDKPALNKCTLSNVLHLI</sequence>
<protein>
    <submittedName>
        <fullName evidence="1">Uncharacterized protein</fullName>
    </submittedName>
</protein>
<dbReference type="OrthoDB" id="6141372at2759"/>
<evidence type="ECO:0000313" key="2">
    <source>
        <dbReference type="Proteomes" id="UP000749559"/>
    </source>
</evidence>
<evidence type="ECO:0000313" key="1">
    <source>
        <dbReference type="EMBL" id="CAH1778874.1"/>
    </source>
</evidence>
<reference evidence="1" key="1">
    <citation type="submission" date="2022-03" db="EMBL/GenBank/DDBJ databases">
        <authorList>
            <person name="Martin C."/>
        </authorList>
    </citation>
    <scope>NUCLEOTIDE SEQUENCE</scope>
</reference>
<accession>A0A8J1UVZ7</accession>
<name>A0A8J1UVZ7_OWEFU</name>
<comment type="caution">
    <text evidence="1">The sequence shown here is derived from an EMBL/GenBank/DDBJ whole genome shotgun (WGS) entry which is preliminary data.</text>
</comment>